<feature type="domain" description="DUF4190" evidence="3">
    <location>
        <begin position="79"/>
        <end position="136"/>
    </location>
</feature>
<dbReference type="InterPro" id="IPR025241">
    <property type="entry name" value="DUF4190"/>
</dbReference>
<feature type="compositionally biased region" description="Low complexity" evidence="1">
    <location>
        <begin position="23"/>
        <end position="46"/>
    </location>
</feature>
<protein>
    <submittedName>
        <fullName evidence="4">DUF4190 domain-containing protein</fullName>
    </submittedName>
</protein>
<proteinExistence type="predicted"/>
<keyword evidence="2" id="KW-0812">Transmembrane</keyword>
<feature type="transmembrane region" description="Helical" evidence="2">
    <location>
        <begin position="80"/>
        <end position="102"/>
    </location>
</feature>
<feature type="compositionally biased region" description="Low complexity" evidence="1">
    <location>
        <begin position="1"/>
        <end position="15"/>
    </location>
</feature>
<organism evidence="4 5">
    <name type="scientific">Demequina muriae</name>
    <dbReference type="NCBI Taxonomy" id="3051664"/>
    <lineage>
        <taxon>Bacteria</taxon>
        <taxon>Bacillati</taxon>
        <taxon>Actinomycetota</taxon>
        <taxon>Actinomycetes</taxon>
        <taxon>Micrococcales</taxon>
        <taxon>Demequinaceae</taxon>
        <taxon>Demequina</taxon>
    </lineage>
</organism>
<evidence type="ECO:0000256" key="2">
    <source>
        <dbReference type="SAM" id="Phobius"/>
    </source>
</evidence>
<dbReference type="RefSeq" id="WP_301140977.1">
    <property type="nucleotide sequence ID" value="NZ_JAUHQA010000001.1"/>
</dbReference>
<keyword evidence="2" id="KW-0472">Membrane</keyword>
<accession>A0ABT8GEB5</accession>
<evidence type="ECO:0000256" key="1">
    <source>
        <dbReference type="SAM" id="MobiDB-lite"/>
    </source>
</evidence>
<dbReference type="EMBL" id="JAUHQA010000001">
    <property type="protein sequence ID" value="MDN4479771.1"/>
    <property type="molecule type" value="Genomic_DNA"/>
</dbReference>
<name>A0ABT8GEB5_9MICO</name>
<dbReference type="Pfam" id="PF13828">
    <property type="entry name" value="DUF4190"/>
    <property type="match status" value="1"/>
</dbReference>
<keyword evidence="2" id="KW-1133">Transmembrane helix</keyword>
<comment type="caution">
    <text evidence="4">The sequence shown here is derived from an EMBL/GenBank/DDBJ whole genome shotgun (WGS) entry which is preliminary data.</text>
</comment>
<keyword evidence="5" id="KW-1185">Reference proteome</keyword>
<reference evidence="4" key="1">
    <citation type="submission" date="2023-06" db="EMBL/GenBank/DDBJ databases">
        <title>Egi l300058.</title>
        <authorList>
            <person name="Gao L."/>
            <person name="Fang B.-Z."/>
            <person name="Li W.-J."/>
        </authorList>
    </citation>
    <scope>NUCLEOTIDE SEQUENCE</scope>
    <source>
        <strain evidence="4">EGI L300058</strain>
    </source>
</reference>
<evidence type="ECO:0000313" key="4">
    <source>
        <dbReference type="EMBL" id="MDN4479771.1"/>
    </source>
</evidence>
<gene>
    <name evidence="4" type="ORF">QQX02_02360</name>
</gene>
<sequence length="182" mass="18973">MSTTPDDPMQQPPQDSTVPQDNGAPQPGQQQPQYAQPAYGQPQYAQPQYAQPQYAQPYGTGPSMAPTGPRPETAKNWMNITSLVLAIIGLFTWVTAIGGVILGHMGRSAARKGEADNGGFGLAGLIISYVVLVLGVAGIIALIAFFGWLGSECGGDNPADWCTSSNTSIEIQAVGRPAGLTA</sequence>
<evidence type="ECO:0000313" key="5">
    <source>
        <dbReference type="Proteomes" id="UP001172708"/>
    </source>
</evidence>
<dbReference type="Proteomes" id="UP001172708">
    <property type="component" value="Unassembled WGS sequence"/>
</dbReference>
<evidence type="ECO:0000259" key="3">
    <source>
        <dbReference type="Pfam" id="PF13828"/>
    </source>
</evidence>
<feature type="transmembrane region" description="Helical" evidence="2">
    <location>
        <begin position="122"/>
        <end position="149"/>
    </location>
</feature>
<feature type="region of interest" description="Disordered" evidence="1">
    <location>
        <begin position="1"/>
        <end position="46"/>
    </location>
</feature>